<feature type="domain" description="Nephrocystin 3-like N-terminal" evidence="5">
    <location>
        <begin position="384"/>
        <end position="563"/>
    </location>
</feature>
<feature type="repeat" description="ANK" evidence="3">
    <location>
        <begin position="1124"/>
        <end position="1156"/>
    </location>
</feature>
<dbReference type="SUPFAM" id="SSF52540">
    <property type="entry name" value="P-loop containing nucleoside triphosphate hydrolases"/>
    <property type="match status" value="1"/>
</dbReference>
<evidence type="ECO:0000256" key="3">
    <source>
        <dbReference type="PROSITE-ProRule" id="PRU00023"/>
    </source>
</evidence>
<dbReference type="PANTHER" id="PTHR24123:SF33">
    <property type="entry name" value="PROTEIN HOS4"/>
    <property type="match status" value="1"/>
</dbReference>
<evidence type="ECO:0000259" key="5">
    <source>
        <dbReference type="Pfam" id="PF24883"/>
    </source>
</evidence>
<dbReference type="Gene3D" id="1.25.40.20">
    <property type="entry name" value="Ankyrin repeat-containing domain"/>
    <property type="match status" value="5"/>
</dbReference>
<dbReference type="Pfam" id="PF12796">
    <property type="entry name" value="Ank_2"/>
    <property type="match status" value="3"/>
</dbReference>
<gene>
    <name evidence="6" type="primary">ANKRD50_2</name>
    <name evidence="6" type="ORF">LARI1_G008696</name>
</gene>
<dbReference type="InterPro" id="IPR027417">
    <property type="entry name" value="P-loop_NTPase"/>
</dbReference>
<evidence type="ECO:0000256" key="4">
    <source>
        <dbReference type="SAM" id="MobiDB-lite"/>
    </source>
</evidence>
<dbReference type="OrthoDB" id="7464126at2759"/>
<organism evidence="6 7">
    <name type="scientific">Lachnellula arida</name>
    <dbReference type="NCBI Taxonomy" id="1316785"/>
    <lineage>
        <taxon>Eukaryota</taxon>
        <taxon>Fungi</taxon>
        <taxon>Dikarya</taxon>
        <taxon>Ascomycota</taxon>
        <taxon>Pezizomycotina</taxon>
        <taxon>Leotiomycetes</taxon>
        <taxon>Helotiales</taxon>
        <taxon>Lachnaceae</taxon>
        <taxon>Lachnellula</taxon>
    </lineage>
</organism>
<dbReference type="Gene3D" id="3.40.50.300">
    <property type="entry name" value="P-loop containing nucleotide triphosphate hydrolases"/>
    <property type="match status" value="1"/>
</dbReference>
<evidence type="ECO:0000313" key="6">
    <source>
        <dbReference type="EMBL" id="TVY14174.1"/>
    </source>
</evidence>
<feature type="region of interest" description="Disordered" evidence="4">
    <location>
        <begin position="42"/>
        <end position="82"/>
    </location>
</feature>
<evidence type="ECO:0000256" key="1">
    <source>
        <dbReference type="ARBA" id="ARBA00022737"/>
    </source>
</evidence>
<keyword evidence="7" id="KW-1185">Reference proteome</keyword>
<dbReference type="SMART" id="SM00248">
    <property type="entry name" value="ANK"/>
    <property type="match status" value="13"/>
</dbReference>
<comment type="caution">
    <text evidence="6">The sequence shown here is derived from an EMBL/GenBank/DDBJ whole genome shotgun (WGS) entry which is preliminary data.</text>
</comment>
<name>A0A8T9B2E2_9HELO</name>
<dbReference type="InterPro" id="IPR002110">
    <property type="entry name" value="Ankyrin_rpt"/>
</dbReference>
<feature type="repeat" description="ANK" evidence="3">
    <location>
        <begin position="918"/>
        <end position="950"/>
    </location>
</feature>
<dbReference type="InterPro" id="IPR051165">
    <property type="entry name" value="Multifunctional_ANK_Repeat"/>
</dbReference>
<feature type="repeat" description="ANK" evidence="3">
    <location>
        <begin position="1297"/>
        <end position="1324"/>
    </location>
</feature>
<feature type="repeat" description="ANK" evidence="3">
    <location>
        <begin position="991"/>
        <end position="1023"/>
    </location>
</feature>
<proteinExistence type="predicted"/>
<keyword evidence="1" id="KW-0677">Repeat</keyword>
<feature type="repeat" description="ANK" evidence="3">
    <location>
        <begin position="1252"/>
        <end position="1284"/>
    </location>
</feature>
<dbReference type="Proteomes" id="UP000469559">
    <property type="component" value="Unassembled WGS sequence"/>
</dbReference>
<dbReference type="InterPro" id="IPR036770">
    <property type="entry name" value="Ankyrin_rpt-contain_sf"/>
</dbReference>
<feature type="repeat" description="ANK" evidence="3">
    <location>
        <begin position="1057"/>
        <end position="1089"/>
    </location>
</feature>
<dbReference type="Pfam" id="PF00023">
    <property type="entry name" value="Ank"/>
    <property type="match status" value="3"/>
</dbReference>
<protein>
    <submittedName>
        <fullName evidence="6">Ankyrin repeat domain-containing protein</fullName>
    </submittedName>
</protein>
<dbReference type="PANTHER" id="PTHR24123">
    <property type="entry name" value="ANKYRIN REPEAT-CONTAINING"/>
    <property type="match status" value="1"/>
</dbReference>
<keyword evidence="2 3" id="KW-0040">ANK repeat</keyword>
<accession>A0A8T9B2E2</accession>
<sequence length="1362" mass="150290">MATVSNPREERPKAVKKSKTLSLKRLASRTWTKSITRSSTAATLVEIPPLPNHASPETRISNDHIHPASIPETSSPNPPPRQSYKSGLFPLYIPPIEGNCPVDIIALHGINGDAYSTFTGTSSQNLWLRDFLPRSFPGARIYTFGYDARVLFSLATGDISTFANNLLEDVCGVRVERGEKRRPIIWIVHTLTIASNDPTRYGDIHSSTTSILFMATPHRGSDHAALFSGIAEIANWPLAGTLSRFKGKVRDDLIRGLEKDSPAIRKIAEDFRKLEGLKFFSFVEMNRTKPLSRKVVDEETGTIGVDGERVFYMDGEDHKSIVRFESEESPSYRKVLAVLKEAVDDAVTPHLAKIALEDKPCLGTLFFPTMTHRRASTSTAHPKTCTWILGHPVFKAWHSSSRGLLWIKGHPGTGKSTLMAFLHTSLISNQTSKSIFLDFFFFNRGGALQKSPLGMYRTLLYQLYRKSGLARDMILEMYEEKRKAFGEVWEWQVSDLKSLAKDVVREVAKKKEVIIFVDALDEAVDEAGERAAPSLLEFFHDLNEHAAADEGCLGGVKICVSCRPYPVLGWDTDEICVEQHNKGDMERYVRERLSTGLTGWGEEPEDAQRSLVDVIVETSRGVFLWTSLQVPKVIRSLNDGEVSFQQIKPIIAAESSELYELYENILRNDVPVRLRKTSLHFLQWVCLARRALTLTELRFALACDDEDGSVLPNSCEERTTFIDSDSRMEKLTRSLSGGLAEVRYYSNAINVQFIHQTVNDFVRDRGFEFLVSMIDAEYTSSISNMIARGQNRLSRSCINYFKMEQVSKATTVEGGLLSGGNPPPFLEYASRFWLKHTQQAERGGILQENLVERFEPSSPAYKTWITASRFPTSGGGSRDWFSPNTGTTLLHLASQWNLQSVVLKLMPDNISVNQQDAYGNTPLHLAAGGRHEQMITLLLDLGADITMRNVPYHPMHDSSSTPLMIAARYGHDRLVRLLLNKGSDVNGKNETEGGALEEAVSTGSLPLVKLLIESGANVNGCNPKLKNPLYEAADGGYETIARLLIREGADVNIQGGHFGNPLQAAAYVNCEPIVRLLLDRGADVNAQGGYYGNALQAACITDKHTKVADLLLLMGANINAVGGEWGTALQAASTHSSEGLVRMLLKQGANVNLQGGCMGTPLIAAGTEAIVAILLANGARVEVRGGLYDNVLQNATVDGNRNLVELFLAKGVDVNITGGLYRTALQAAIMNSPALVDMLLDRGANVTMPGPEYGNALHAAVYRDSEQYVRVLLERGAGSNVNTKLVQRRTVLFPYSLQEAAHRGNVRIVELLLDYGADINAVDEVPWGNTALCTALKTVEYGRVKDKGHQDVIKLLLNRGVD</sequence>
<dbReference type="EMBL" id="QGMF01000746">
    <property type="protein sequence ID" value="TVY14174.1"/>
    <property type="molecule type" value="Genomic_DNA"/>
</dbReference>
<feature type="region of interest" description="Disordered" evidence="4">
    <location>
        <begin position="1"/>
        <end position="21"/>
    </location>
</feature>
<feature type="repeat" description="ANK" evidence="3">
    <location>
        <begin position="958"/>
        <end position="990"/>
    </location>
</feature>
<dbReference type="Pfam" id="PF24883">
    <property type="entry name" value="NPHP3_N"/>
    <property type="match status" value="1"/>
</dbReference>
<dbReference type="PROSITE" id="PS50088">
    <property type="entry name" value="ANK_REPEAT"/>
    <property type="match status" value="8"/>
</dbReference>
<evidence type="ECO:0000313" key="7">
    <source>
        <dbReference type="Proteomes" id="UP000469559"/>
    </source>
</evidence>
<dbReference type="PROSITE" id="PS50297">
    <property type="entry name" value="ANK_REP_REGION"/>
    <property type="match status" value="6"/>
</dbReference>
<dbReference type="SUPFAM" id="SSF48403">
    <property type="entry name" value="Ankyrin repeat"/>
    <property type="match status" value="2"/>
</dbReference>
<dbReference type="PRINTS" id="PR01415">
    <property type="entry name" value="ANKYRIN"/>
</dbReference>
<dbReference type="InterPro" id="IPR056884">
    <property type="entry name" value="NPHP3-like_N"/>
</dbReference>
<reference evidence="6 7" key="1">
    <citation type="submission" date="2018-05" db="EMBL/GenBank/DDBJ databases">
        <title>Whole genome sequencing for identification of molecular markers to develop diagnostic detection tools for the regulated plant pathogen Lachnellula willkommii.</title>
        <authorList>
            <person name="Giroux E."/>
            <person name="Bilodeau G."/>
        </authorList>
    </citation>
    <scope>NUCLEOTIDE SEQUENCE [LARGE SCALE GENOMIC DNA]</scope>
    <source>
        <strain evidence="6 7">CBS 203.66</strain>
    </source>
</reference>
<evidence type="ECO:0000256" key="2">
    <source>
        <dbReference type="ARBA" id="ARBA00023043"/>
    </source>
</evidence>
<feature type="repeat" description="ANK" evidence="3">
    <location>
        <begin position="1024"/>
        <end position="1056"/>
    </location>
</feature>